<evidence type="ECO:0000256" key="1">
    <source>
        <dbReference type="ARBA" id="ARBA00022475"/>
    </source>
</evidence>
<evidence type="ECO:0000256" key="2">
    <source>
        <dbReference type="ARBA" id="ARBA00022692"/>
    </source>
</evidence>
<sequence>MQIAEIILTLILAFLLLLLGYFNPGKIGINLFGFRSFYVPLPIFIFLLFLSGAAYVALWSILGRIKQNLTIRKLRRKIRELEEYLEGKEEITEPANTVEKETIHPEEPPPPVRPEMPEKLEEENSSTSIPIDTEIIKNKSTSKLSGLSARKKVLEKLSKNKQNHSEEANRT</sequence>
<reference evidence="8" key="1">
    <citation type="journal article" date="2014" name="Front. Microbiol.">
        <title>High frequency of phylogenetically diverse reductive dehalogenase-homologous genes in deep subseafloor sedimentary metagenomes.</title>
        <authorList>
            <person name="Kawai M."/>
            <person name="Futagami T."/>
            <person name="Toyoda A."/>
            <person name="Takaki Y."/>
            <person name="Nishi S."/>
            <person name="Hori S."/>
            <person name="Arai W."/>
            <person name="Tsubouchi T."/>
            <person name="Morono Y."/>
            <person name="Uchiyama I."/>
            <person name="Ito T."/>
            <person name="Fujiyama A."/>
            <person name="Inagaki F."/>
            <person name="Takami H."/>
        </authorList>
    </citation>
    <scope>NUCLEOTIDE SEQUENCE</scope>
    <source>
        <strain evidence="8">Expedition CK06-06</strain>
    </source>
</reference>
<dbReference type="InterPro" id="IPR010445">
    <property type="entry name" value="LapA_dom"/>
</dbReference>
<comment type="caution">
    <text evidence="8">The sequence shown here is derived from an EMBL/GenBank/DDBJ whole genome shotgun (WGS) entry which is preliminary data.</text>
</comment>
<organism evidence="8">
    <name type="scientific">marine sediment metagenome</name>
    <dbReference type="NCBI Taxonomy" id="412755"/>
    <lineage>
        <taxon>unclassified sequences</taxon>
        <taxon>metagenomes</taxon>
        <taxon>ecological metagenomes</taxon>
    </lineage>
</organism>
<dbReference type="EMBL" id="BARV01006343">
    <property type="protein sequence ID" value="GAI11531.1"/>
    <property type="molecule type" value="Genomic_DNA"/>
</dbReference>
<dbReference type="AlphaFoldDB" id="X1M0F6"/>
<evidence type="ECO:0000259" key="7">
    <source>
        <dbReference type="Pfam" id="PF06305"/>
    </source>
</evidence>
<keyword evidence="2 6" id="KW-0812">Transmembrane</keyword>
<keyword evidence="3 6" id="KW-1133">Transmembrane helix</keyword>
<evidence type="ECO:0000256" key="4">
    <source>
        <dbReference type="ARBA" id="ARBA00023136"/>
    </source>
</evidence>
<proteinExistence type="predicted"/>
<evidence type="ECO:0000313" key="8">
    <source>
        <dbReference type="EMBL" id="GAI11531.1"/>
    </source>
</evidence>
<evidence type="ECO:0000256" key="6">
    <source>
        <dbReference type="SAM" id="Phobius"/>
    </source>
</evidence>
<feature type="compositionally biased region" description="Basic and acidic residues" evidence="5">
    <location>
        <begin position="98"/>
        <end position="107"/>
    </location>
</feature>
<gene>
    <name evidence="8" type="ORF">S06H3_12991</name>
</gene>
<feature type="transmembrane region" description="Helical" evidence="6">
    <location>
        <begin position="40"/>
        <end position="62"/>
    </location>
</feature>
<feature type="domain" description="Lipopolysaccharide assembly protein A" evidence="7">
    <location>
        <begin position="23"/>
        <end position="85"/>
    </location>
</feature>
<keyword evidence="1" id="KW-1003">Cell membrane</keyword>
<evidence type="ECO:0000256" key="3">
    <source>
        <dbReference type="ARBA" id="ARBA00022989"/>
    </source>
</evidence>
<dbReference type="GO" id="GO:0005886">
    <property type="term" value="C:plasma membrane"/>
    <property type="evidence" value="ECO:0007669"/>
    <property type="project" value="InterPro"/>
</dbReference>
<feature type="region of interest" description="Disordered" evidence="5">
    <location>
        <begin position="95"/>
        <end position="135"/>
    </location>
</feature>
<accession>X1M0F6</accession>
<protein>
    <recommendedName>
        <fullName evidence="7">Lipopolysaccharide assembly protein A domain-containing protein</fullName>
    </recommendedName>
</protein>
<dbReference type="Pfam" id="PF06305">
    <property type="entry name" value="LapA_dom"/>
    <property type="match status" value="1"/>
</dbReference>
<evidence type="ECO:0000256" key="5">
    <source>
        <dbReference type="SAM" id="MobiDB-lite"/>
    </source>
</evidence>
<name>X1M0F6_9ZZZZ</name>
<keyword evidence="4 6" id="KW-0472">Membrane</keyword>